<sequence>MDEHPKLYLNLRTKLQIFTVENMFHMIPTIEDALRKSTNEMFLSHGLPAEAVPSIKEVMSIIQGLPQSIKLCEKVIQRLENLSVVQLAEFYQPIAHLISKTLDSNILPQ</sequence>
<proteinExistence type="predicted"/>
<dbReference type="Proteomes" id="UP000887579">
    <property type="component" value="Unplaced"/>
</dbReference>
<evidence type="ECO:0000313" key="2">
    <source>
        <dbReference type="WBParaSite" id="ES5_v2.g30181.t1"/>
    </source>
</evidence>
<protein>
    <submittedName>
        <fullName evidence="2">Uncharacterized protein</fullName>
    </submittedName>
</protein>
<organism evidence="1 2">
    <name type="scientific">Panagrolaimus sp. ES5</name>
    <dbReference type="NCBI Taxonomy" id="591445"/>
    <lineage>
        <taxon>Eukaryota</taxon>
        <taxon>Metazoa</taxon>
        <taxon>Ecdysozoa</taxon>
        <taxon>Nematoda</taxon>
        <taxon>Chromadorea</taxon>
        <taxon>Rhabditida</taxon>
        <taxon>Tylenchina</taxon>
        <taxon>Panagrolaimomorpha</taxon>
        <taxon>Panagrolaimoidea</taxon>
        <taxon>Panagrolaimidae</taxon>
        <taxon>Panagrolaimus</taxon>
    </lineage>
</organism>
<name>A0AC34GKW1_9BILA</name>
<reference evidence="2" key="1">
    <citation type="submission" date="2022-11" db="UniProtKB">
        <authorList>
            <consortium name="WormBaseParasite"/>
        </authorList>
    </citation>
    <scope>IDENTIFICATION</scope>
</reference>
<dbReference type="WBParaSite" id="ES5_v2.g30181.t1">
    <property type="protein sequence ID" value="ES5_v2.g30181.t1"/>
    <property type="gene ID" value="ES5_v2.g30181"/>
</dbReference>
<accession>A0AC34GKW1</accession>
<evidence type="ECO:0000313" key="1">
    <source>
        <dbReference type="Proteomes" id="UP000887579"/>
    </source>
</evidence>